<gene>
    <name evidence="1" type="ORF">EYF80_036569</name>
</gene>
<evidence type="ECO:0000313" key="1">
    <source>
        <dbReference type="EMBL" id="TNN53208.1"/>
    </source>
</evidence>
<evidence type="ECO:0000313" key="2">
    <source>
        <dbReference type="Proteomes" id="UP000314294"/>
    </source>
</evidence>
<dbReference type="AlphaFoldDB" id="A0A4Z2GI37"/>
<organism evidence="1 2">
    <name type="scientific">Liparis tanakae</name>
    <name type="common">Tanaka's snailfish</name>
    <dbReference type="NCBI Taxonomy" id="230148"/>
    <lineage>
        <taxon>Eukaryota</taxon>
        <taxon>Metazoa</taxon>
        <taxon>Chordata</taxon>
        <taxon>Craniata</taxon>
        <taxon>Vertebrata</taxon>
        <taxon>Euteleostomi</taxon>
        <taxon>Actinopterygii</taxon>
        <taxon>Neopterygii</taxon>
        <taxon>Teleostei</taxon>
        <taxon>Neoteleostei</taxon>
        <taxon>Acanthomorphata</taxon>
        <taxon>Eupercaria</taxon>
        <taxon>Perciformes</taxon>
        <taxon>Cottioidei</taxon>
        <taxon>Cottales</taxon>
        <taxon>Liparidae</taxon>
        <taxon>Liparis</taxon>
    </lineage>
</organism>
<sequence length="163" mass="17887">MAGHIKGRGTVHQHYRLNDVAHFREEREAEVTEQWLPGLSEGSPQEPQTTVRLRRLYSLSPQGGLEQVSGAPGRLSLPHQGELYRELEDDRSSGPHLPLHLPVPHALILEGLRDKSTSSTVSRPLAEACWAMRVRATAPPAMLEASLSVSLGRSLLAGEPWAP</sequence>
<proteinExistence type="predicted"/>
<name>A0A4Z2GI37_9TELE</name>
<protein>
    <submittedName>
        <fullName evidence="1">Uncharacterized protein</fullName>
    </submittedName>
</protein>
<reference evidence="1 2" key="1">
    <citation type="submission" date="2019-03" db="EMBL/GenBank/DDBJ databases">
        <title>First draft genome of Liparis tanakae, snailfish: a comprehensive survey of snailfish specific genes.</title>
        <authorList>
            <person name="Kim W."/>
            <person name="Song I."/>
            <person name="Jeong J.-H."/>
            <person name="Kim D."/>
            <person name="Kim S."/>
            <person name="Ryu S."/>
            <person name="Song J.Y."/>
            <person name="Lee S.K."/>
        </authorList>
    </citation>
    <scope>NUCLEOTIDE SEQUENCE [LARGE SCALE GENOMIC DNA]</scope>
    <source>
        <tissue evidence="1">Muscle</tissue>
    </source>
</reference>
<comment type="caution">
    <text evidence="1">The sequence shown here is derived from an EMBL/GenBank/DDBJ whole genome shotgun (WGS) entry which is preliminary data.</text>
</comment>
<keyword evidence="2" id="KW-1185">Reference proteome</keyword>
<accession>A0A4Z2GI37</accession>
<dbReference type="Proteomes" id="UP000314294">
    <property type="component" value="Unassembled WGS sequence"/>
</dbReference>
<dbReference type="EMBL" id="SRLO01000522">
    <property type="protein sequence ID" value="TNN53208.1"/>
    <property type="molecule type" value="Genomic_DNA"/>
</dbReference>